<proteinExistence type="predicted"/>
<comment type="caution">
    <text evidence="2">The sequence shown here is derived from an EMBL/GenBank/DDBJ whole genome shotgun (WGS) entry which is preliminary data.</text>
</comment>
<sequence>MRMNRYLKPLIGAIIGCAAAGGWLVVDLLTPEPIGDYLLYSLMALTNIAIGWQVGKFFGKRRDNGKNDVQISGERTEAKFELES</sequence>
<protein>
    <submittedName>
        <fullName evidence="2">Uncharacterized protein</fullName>
    </submittedName>
</protein>
<keyword evidence="1" id="KW-0472">Membrane</keyword>
<reference evidence="2 3" key="1">
    <citation type="submission" date="2022-06" db="EMBL/GenBank/DDBJ databases">
        <authorList>
            <person name="Jeon C.O."/>
        </authorList>
    </citation>
    <scope>NUCLEOTIDE SEQUENCE [LARGE SCALE GENOMIC DNA]</scope>
    <source>
        <strain evidence="2 3">KCTC 13943</strain>
    </source>
</reference>
<evidence type="ECO:0000313" key="2">
    <source>
        <dbReference type="EMBL" id="MCM2531227.1"/>
    </source>
</evidence>
<accession>A0ABT0W4G3</accession>
<gene>
    <name evidence="2" type="ORF">NDK43_00695</name>
</gene>
<keyword evidence="3" id="KW-1185">Reference proteome</keyword>
<keyword evidence="1" id="KW-1133">Transmembrane helix</keyword>
<evidence type="ECO:0000313" key="3">
    <source>
        <dbReference type="Proteomes" id="UP001523262"/>
    </source>
</evidence>
<feature type="transmembrane region" description="Helical" evidence="1">
    <location>
        <begin position="38"/>
        <end position="58"/>
    </location>
</feature>
<dbReference type="Proteomes" id="UP001523262">
    <property type="component" value="Unassembled WGS sequence"/>
</dbReference>
<evidence type="ECO:0000256" key="1">
    <source>
        <dbReference type="SAM" id="Phobius"/>
    </source>
</evidence>
<organism evidence="2 3">
    <name type="scientific">Neobacillus pocheonensis</name>
    <dbReference type="NCBI Taxonomy" id="363869"/>
    <lineage>
        <taxon>Bacteria</taxon>
        <taxon>Bacillati</taxon>
        <taxon>Bacillota</taxon>
        <taxon>Bacilli</taxon>
        <taxon>Bacillales</taxon>
        <taxon>Bacillaceae</taxon>
        <taxon>Neobacillus</taxon>
    </lineage>
</organism>
<dbReference type="EMBL" id="JAMQCR010000001">
    <property type="protein sequence ID" value="MCM2531227.1"/>
    <property type="molecule type" value="Genomic_DNA"/>
</dbReference>
<name>A0ABT0W4G3_9BACI</name>
<feature type="transmembrane region" description="Helical" evidence="1">
    <location>
        <begin position="7"/>
        <end position="26"/>
    </location>
</feature>
<keyword evidence="1" id="KW-0812">Transmembrane</keyword>